<evidence type="ECO:0000313" key="4">
    <source>
        <dbReference type="Proteomes" id="UP000800200"/>
    </source>
</evidence>
<keyword evidence="4" id="KW-1185">Reference proteome</keyword>
<dbReference type="OrthoDB" id="2991872at2759"/>
<dbReference type="GO" id="GO:0008270">
    <property type="term" value="F:zinc ion binding"/>
    <property type="evidence" value="ECO:0007669"/>
    <property type="project" value="InterPro"/>
</dbReference>
<keyword evidence="1" id="KW-0539">Nucleus</keyword>
<feature type="domain" description="Zn(2)-C6 fungal-type" evidence="2">
    <location>
        <begin position="10"/>
        <end position="38"/>
    </location>
</feature>
<evidence type="ECO:0000313" key="3">
    <source>
        <dbReference type="EMBL" id="KAF2186763.1"/>
    </source>
</evidence>
<dbReference type="InterPro" id="IPR053175">
    <property type="entry name" value="DHMBA_Reg_Transcription_Factor"/>
</dbReference>
<dbReference type="InterPro" id="IPR036864">
    <property type="entry name" value="Zn2-C6_fun-type_DNA-bd_sf"/>
</dbReference>
<dbReference type="GO" id="GO:0000981">
    <property type="term" value="F:DNA-binding transcription factor activity, RNA polymerase II-specific"/>
    <property type="evidence" value="ECO:0007669"/>
    <property type="project" value="InterPro"/>
</dbReference>
<dbReference type="Gene3D" id="4.10.240.10">
    <property type="entry name" value="Zn(2)-C6 fungal-type DNA-binding domain"/>
    <property type="match status" value="1"/>
</dbReference>
<dbReference type="InterPro" id="IPR021858">
    <property type="entry name" value="Fun_TF"/>
</dbReference>
<dbReference type="PROSITE" id="PS00463">
    <property type="entry name" value="ZN2_CY6_FUNGAL_1"/>
    <property type="match status" value="1"/>
</dbReference>
<dbReference type="Pfam" id="PF00172">
    <property type="entry name" value="Zn_clus"/>
    <property type="match status" value="1"/>
</dbReference>
<dbReference type="Pfam" id="PF11951">
    <property type="entry name" value="Fungal_trans_2"/>
    <property type="match status" value="1"/>
</dbReference>
<dbReference type="PROSITE" id="PS50048">
    <property type="entry name" value="ZN2_CY6_FUNGAL_2"/>
    <property type="match status" value="1"/>
</dbReference>
<dbReference type="AlphaFoldDB" id="A0A6A6E6I0"/>
<dbReference type="EMBL" id="ML994629">
    <property type="protein sequence ID" value="KAF2186763.1"/>
    <property type="molecule type" value="Genomic_DNA"/>
</dbReference>
<gene>
    <name evidence="3" type="ORF">K469DRAFT_144977</name>
</gene>
<evidence type="ECO:0000256" key="1">
    <source>
        <dbReference type="ARBA" id="ARBA00023242"/>
    </source>
</evidence>
<dbReference type="InterPro" id="IPR001138">
    <property type="entry name" value="Zn2Cys6_DnaBD"/>
</dbReference>
<proteinExistence type="predicted"/>
<dbReference type="SUPFAM" id="SSF57701">
    <property type="entry name" value="Zn2/Cys6 DNA-binding domain"/>
    <property type="match status" value="1"/>
</dbReference>
<reference evidence="3" key="1">
    <citation type="journal article" date="2020" name="Stud. Mycol.">
        <title>101 Dothideomycetes genomes: a test case for predicting lifestyles and emergence of pathogens.</title>
        <authorList>
            <person name="Haridas S."/>
            <person name="Albert R."/>
            <person name="Binder M."/>
            <person name="Bloem J."/>
            <person name="Labutti K."/>
            <person name="Salamov A."/>
            <person name="Andreopoulos B."/>
            <person name="Baker S."/>
            <person name="Barry K."/>
            <person name="Bills G."/>
            <person name="Bluhm B."/>
            <person name="Cannon C."/>
            <person name="Castanera R."/>
            <person name="Culley D."/>
            <person name="Daum C."/>
            <person name="Ezra D."/>
            <person name="Gonzalez J."/>
            <person name="Henrissat B."/>
            <person name="Kuo A."/>
            <person name="Liang C."/>
            <person name="Lipzen A."/>
            <person name="Lutzoni F."/>
            <person name="Magnuson J."/>
            <person name="Mondo S."/>
            <person name="Nolan M."/>
            <person name="Ohm R."/>
            <person name="Pangilinan J."/>
            <person name="Park H.-J."/>
            <person name="Ramirez L."/>
            <person name="Alfaro M."/>
            <person name="Sun H."/>
            <person name="Tritt A."/>
            <person name="Yoshinaga Y."/>
            <person name="Zwiers L.-H."/>
            <person name="Turgeon B."/>
            <person name="Goodwin S."/>
            <person name="Spatafora J."/>
            <person name="Crous P."/>
            <person name="Grigoriev I."/>
        </authorList>
    </citation>
    <scope>NUCLEOTIDE SEQUENCE</scope>
    <source>
        <strain evidence="3">CBS 207.26</strain>
    </source>
</reference>
<organism evidence="3 4">
    <name type="scientific">Zopfia rhizophila CBS 207.26</name>
    <dbReference type="NCBI Taxonomy" id="1314779"/>
    <lineage>
        <taxon>Eukaryota</taxon>
        <taxon>Fungi</taxon>
        <taxon>Dikarya</taxon>
        <taxon>Ascomycota</taxon>
        <taxon>Pezizomycotina</taxon>
        <taxon>Dothideomycetes</taxon>
        <taxon>Dothideomycetes incertae sedis</taxon>
        <taxon>Zopfiaceae</taxon>
        <taxon>Zopfia</taxon>
    </lineage>
</organism>
<dbReference type="SMART" id="SM00066">
    <property type="entry name" value="GAL4"/>
    <property type="match status" value="1"/>
</dbReference>
<sequence length="556" mass="62163">MVYCGRPSTGCQKCRQRKIKCDELAGGCLRCSERGYQCPGYENQLDRCFRDESAHVKQKAIKAKEKAIALRDERRMKAKYRSPANSNTPIEYSVVPSLDEQGITFFMLNFACGLDQPPLESDLYHQHLSTHGFHPIVAASMTALGLAGISNISKDATLKREFTRSYLKALHMTNAALACPTEVRNDSTLLATMLLSIFEAVTGSSNERSLSAWSNHVDGSALLLQLRGMGQFSSLIGRRMFMQNVSHIIMNSMGRDEPVPAFVHEMSRVVIELGDPKDPGFRFYDIHVKAIDFRAQIIHRQISDLNAILNKALELDRRAEAIFSGTEPAWNYEVIHSNPRHVGVFGDHYHIYPSFTAAQTWNWTRTVRIYFNDIIRNSLLIGLSMSPPVFAGSKYISLLDTATQTLCRMQSDILASVPQYLLDTPNTSCDLTSTRCPCQGTPGTEPPKFLWTNFRDQKLSGFRAPGASTSRLPLIRMSGGVSFPWAVYIAGATSVATPEVHGYAIKSLHRMKDEMGVNQAMVLALALQQKIHLDRAGEQPFEIVPRYLPRKGEHVE</sequence>
<accession>A0A6A6E6I0</accession>
<dbReference type="PANTHER" id="PTHR38791:SF1">
    <property type="entry name" value="TRANSCRIPTION FACTOR, PUTATIVE-RELATED"/>
    <property type="match status" value="1"/>
</dbReference>
<name>A0A6A6E6I0_9PEZI</name>
<protein>
    <recommendedName>
        <fullName evidence="2">Zn(2)-C6 fungal-type domain-containing protein</fullName>
    </recommendedName>
</protein>
<evidence type="ECO:0000259" key="2">
    <source>
        <dbReference type="PROSITE" id="PS50048"/>
    </source>
</evidence>
<dbReference type="Proteomes" id="UP000800200">
    <property type="component" value="Unassembled WGS sequence"/>
</dbReference>
<dbReference type="CDD" id="cd00067">
    <property type="entry name" value="GAL4"/>
    <property type="match status" value="1"/>
</dbReference>
<dbReference type="PANTHER" id="PTHR38791">
    <property type="entry name" value="ZN(II)2CYS6 TRANSCRIPTION FACTOR (EUROFUNG)-RELATED-RELATED"/>
    <property type="match status" value="1"/>
</dbReference>